<dbReference type="GO" id="GO:0005737">
    <property type="term" value="C:cytoplasm"/>
    <property type="evidence" value="ECO:0007669"/>
    <property type="project" value="UniProtKB-SubCell"/>
</dbReference>
<dbReference type="KEGG" id="llo:LLO_1463"/>
<dbReference type="PANTHER" id="PTHR10954">
    <property type="entry name" value="RIBONUCLEASE H2 SUBUNIT A"/>
    <property type="match status" value="1"/>
</dbReference>
<comment type="cofactor">
    <cofactor evidence="2">
        <name>Mg(2+)</name>
        <dbReference type="ChEBI" id="CHEBI:18420"/>
    </cofactor>
</comment>
<keyword evidence="12 14" id="KW-0378">Hydrolase</keyword>
<evidence type="ECO:0000256" key="9">
    <source>
        <dbReference type="ARBA" id="ARBA00022722"/>
    </source>
</evidence>
<evidence type="ECO:0000256" key="15">
    <source>
        <dbReference type="PROSITE-ProRule" id="PRU01319"/>
    </source>
</evidence>
<comment type="cofactor">
    <cofactor evidence="14 15">
        <name>Mn(2+)</name>
        <dbReference type="ChEBI" id="CHEBI:29035"/>
    </cofactor>
    <cofactor evidence="14 15">
        <name>Mg(2+)</name>
        <dbReference type="ChEBI" id="CHEBI:18420"/>
    </cofactor>
    <text evidence="14 15">Manganese or magnesium. Binds 1 divalent metal ion per monomer in the absence of substrate. May bind a second metal ion after substrate binding.</text>
</comment>
<evidence type="ECO:0000256" key="10">
    <source>
        <dbReference type="ARBA" id="ARBA00022723"/>
    </source>
</evidence>
<dbReference type="InterPro" id="IPR012337">
    <property type="entry name" value="RNaseH-like_sf"/>
</dbReference>
<comment type="similarity">
    <text evidence="5 14 16">Belongs to the RNase HII family.</text>
</comment>
<sequence length="187" mass="20030">MDKIMLIAGVDEVGRGPLAGAVVTAAVILKSPIEGLADSKKLSAKKRELLSLLIKEQALAYAYGRAEVDEIDALNIHHATLLAMQRAVEALPVKPDQVLVDGIHIPKLNIPCKAIVQGDDLIPEISAASILAKVFRDAEMEALDAIYPGYGFAGHKGYPTVAHREALKRLGPSQIHRKSFALIGSLI</sequence>
<reference evidence="18 19" key="1">
    <citation type="journal article" date="2010" name="PLoS Genet.">
        <title>Analysis of the Legionella longbeachae genome and transcriptome uncovers unique strategies to cause Legionnaires' disease.</title>
        <authorList>
            <person name="Cazalet C."/>
            <person name="Gomez-Valero L."/>
            <person name="Rusniok C."/>
            <person name="Lomma M."/>
            <person name="Dervins-Ravault D."/>
            <person name="Newton H."/>
            <person name="Sansom F."/>
            <person name="Jarraud S."/>
            <person name="Zidane N."/>
            <person name="Ma L."/>
            <person name="Bouchier C."/>
            <person name="Etienne J."/>
            <person name="Hartland E."/>
            <person name="Buchrieser C."/>
        </authorList>
    </citation>
    <scope>NUCLEOTIDE SEQUENCE [LARGE SCALE GENOMIC DNA]</scope>
    <source>
        <strain evidence="18 19">NSW150</strain>
    </source>
</reference>
<dbReference type="Proteomes" id="UP000001060">
    <property type="component" value="Chromosome"/>
</dbReference>
<evidence type="ECO:0000256" key="3">
    <source>
        <dbReference type="ARBA" id="ARBA00004065"/>
    </source>
</evidence>
<feature type="binding site" evidence="14 15">
    <location>
        <position position="11"/>
    </location>
    <ligand>
        <name>a divalent metal cation</name>
        <dbReference type="ChEBI" id="CHEBI:60240"/>
    </ligand>
</feature>
<evidence type="ECO:0000256" key="11">
    <source>
        <dbReference type="ARBA" id="ARBA00022759"/>
    </source>
</evidence>
<dbReference type="SUPFAM" id="SSF53098">
    <property type="entry name" value="Ribonuclease H-like"/>
    <property type="match status" value="1"/>
</dbReference>
<feature type="binding site" evidence="14 15">
    <location>
        <position position="101"/>
    </location>
    <ligand>
        <name>a divalent metal cation</name>
        <dbReference type="ChEBI" id="CHEBI:60240"/>
    </ligand>
</feature>
<dbReference type="GO" id="GO:0003723">
    <property type="term" value="F:RNA binding"/>
    <property type="evidence" value="ECO:0007669"/>
    <property type="project" value="UniProtKB-UniRule"/>
</dbReference>
<dbReference type="FunFam" id="3.30.420.10:FF:000006">
    <property type="entry name" value="Ribonuclease HII"/>
    <property type="match status" value="1"/>
</dbReference>
<dbReference type="InterPro" id="IPR024567">
    <property type="entry name" value="RNase_HII/HIII_dom"/>
</dbReference>
<comment type="function">
    <text evidence="3 14 16">Endonuclease that specifically degrades the RNA of RNA-DNA hybrids.</text>
</comment>
<dbReference type="InterPro" id="IPR001352">
    <property type="entry name" value="RNase_HII/HIII"/>
</dbReference>
<dbReference type="GO" id="GO:0030145">
    <property type="term" value="F:manganese ion binding"/>
    <property type="evidence" value="ECO:0007669"/>
    <property type="project" value="UniProtKB-UniRule"/>
</dbReference>
<keyword evidence="13 14" id="KW-0464">Manganese</keyword>
<feature type="domain" description="RNase H type-2" evidence="17">
    <location>
        <begin position="5"/>
        <end position="187"/>
    </location>
</feature>
<comment type="catalytic activity">
    <reaction evidence="1 14 15 16">
        <text>Endonucleolytic cleavage to 5'-phosphomonoester.</text>
        <dbReference type="EC" id="3.1.26.4"/>
    </reaction>
</comment>
<dbReference type="NCBIfam" id="NF000595">
    <property type="entry name" value="PRK00015.1-3"/>
    <property type="match status" value="1"/>
</dbReference>
<dbReference type="HOGENOM" id="CLU_036532_3_2_6"/>
<dbReference type="NCBIfam" id="NF000596">
    <property type="entry name" value="PRK00015.1-4"/>
    <property type="match status" value="1"/>
</dbReference>
<dbReference type="HAMAP" id="MF_00052_B">
    <property type="entry name" value="RNase_HII_B"/>
    <property type="match status" value="1"/>
</dbReference>
<evidence type="ECO:0000256" key="6">
    <source>
        <dbReference type="ARBA" id="ARBA00012180"/>
    </source>
</evidence>
<evidence type="ECO:0000313" key="18">
    <source>
        <dbReference type="EMBL" id="CBJ11830.1"/>
    </source>
</evidence>
<comment type="subcellular location">
    <subcellularLocation>
        <location evidence="4 14">Cytoplasm</location>
    </subcellularLocation>
</comment>
<proteinExistence type="inferred from homology"/>
<dbReference type="GO" id="GO:0043137">
    <property type="term" value="P:DNA replication, removal of RNA primer"/>
    <property type="evidence" value="ECO:0007669"/>
    <property type="project" value="TreeGrafter"/>
</dbReference>
<evidence type="ECO:0000256" key="7">
    <source>
        <dbReference type="ARBA" id="ARBA00019179"/>
    </source>
</evidence>
<evidence type="ECO:0000256" key="5">
    <source>
        <dbReference type="ARBA" id="ARBA00007383"/>
    </source>
</evidence>
<evidence type="ECO:0000256" key="16">
    <source>
        <dbReference type="RuleBase" id="RU003515"/>
    </source>
</evidence>
<organism evidence="18 19">
    <name type="scientific">Legionella longbeachae serogroup 1 (strain NSW150)</name>
    <dbReference type="NCBI Taxonomy" id="661367"/>
    <lineage>
        <taxon>Bacteria</taxon>
        <taxon>Pseudomonadati</taxon>
        <taxon>Pseudomonadota</taxon>
        <taxon>Gammaproteobacteria</taxon>
        <taxon>Legionellales</taxon>
        <taxon>Legionellaceae</taxon>
        <taxon>Legionella</taxon>
    </lineage>
</organism>
<keyword evidence="10 14" id="KW-0479">Metal-binding</keyword>
<gene>
    <name evidence="14 18" type="primary">rnhB</name>
    <name evidence="18" type="ordered locus">LLO_1463</name>
</gene>
<protein>
    <recommendedName>
        <fullName evidence="7 14">Ribonuclease HII</fullName>
        <shortName evidence="14">RNase HII</shortName>
        <ecNumber evidence="6 14">3.1.26.4</ecNumber>
    </recommendedName>
</protein>
<evidence type="ECO:0000256" key="2">
    <source>
        <dbReference type="ARBA" id="ARBA00001946"/>
    </source>
</evidence>
<accession>D3HSE2</accession>
<dbReference type="GO" id="GO:0004523">
    <property type="term" value="F:RNA-DNA hybrid ribonuclease activity"/>
    <property type="evidence" value="ECO:0007669"/>
    <property type="project" value="UniProtKB-UniRule"/>
</dbReference>
<dbReference type="GO" id="GO:0006298">
    <property type="term" value="P:mismatch repair"/>
    <property type="evidence" value="ECO:0007669"/>
    <property type="project" value="TreeGrafter"/>
</dbReference>
<evidence type="ECO:0000256" key="14">
    <source>
        <dbReference type="HAMAP-Rule" id="MF_00052"/>
    </source>
</evidence>
<keyword evidence="11 14" id="KW-0255">Endonuclease</keyword>
<keyword evidence="8 14" id="KW-0963">Cytoplasm</keyword>
<dbReference type="EMBL" id="FN650140">
    <property type="protein sequence ID" value="CBJ11830.1"/>
    <property type="molecule type" value="Genomic_DNA"/>
</dbReference>
<dbReference type="AlphaFoldDB" id="D3HSE2"/>
<feature type="binding site" evidence="14 15">
    <location>
        <position position="12"/>
    </location>
    <ligand>
        <name>a divalent metal cation</name>
        <dbReference type="ChEBI" id="CHEBI:60240"/>
    </ligand>
</feature>
<dbReference type="Pfam" id="PF01351">
    <property type="entry name" value="RNase_HII"/>
    <property type="match status" value="1"/>
</dbReference>
<dbReference type="InterPro" id="IPR022898">
    <property type="entry name" value="RNase_HII"/>
</dbReference>
<evidence type="ECO:0000313" key="19">
    <source>
        <dbReference type="Proteomes" id="UP000001060"/>
    </source>
</evidence>
<dbReference type="InterPro" id="IPR036397">
    <property type="entry name" value="RNaseH_sf"/>
</dbReference>
<evidence type="ECO:0000256" key="13">
    <source>
        <dbReference type="ARBA" id="ARBA00023211"/>
    </source>
</evidence>
<dbReference type="PANTHER" id="PTHR10954:SF18">
    <property type="entry name" value="RIBONUCLEASE HII"/>
    <property type="match status" value="1"/>
</dbReference>
<dbReference type="EC" id="3.1.26.4" evidence="6 14"/>
<dbReference type="CDD" id="cd07182">
    <property type="entry name" value="RNase_HII_bacteria_HII_like"/>
    <property type="match status" value="1"/>
</dbReference>
<name>D3HSE2_LEGLN</name>
<evidence type="ECO:0000259" key="17">
    <source>
        <dbReference type="PROSITE" id="PS51975"/>
    </source>
</evidence>
<dbReference type="GO" id="GO:0032299">
    <property type="term" value="C:ribonuclease H2 complex"/>
    <property type="evidence" value="ECO:0007669"/>
    <property type="project" value="TreeGrafter"/>
</dbReference>
<keyword evidence="19" id="KW-1185">Reference proteome</keyword>
<keyword evidence="9 14" id="KW-0540">Nuclease</keyword>
<dbReference type="Gene3D" id="3.30.420.10">
    <property type="entry name" value="Ribonuclease H-like superfamily/Ribonuclease H"/>
    <property type="match status" value="1"/>
</dbReference>
<evidence type="ECO:0000256" key="12">
    <source>
        <dbReference type="ARBA" id="ARBA00022801"/>
    </source>
</evidence>
<evidence type="ECO:0000256" key="4">
    <source>
        <dbReference type="ARBA" id="ARBA00004496"/>
    </source>
</evidence>
<evidence type="ECO:0000256" key="8">
    <source>
        <dbReference type="ARBA" id="ARBA00022490"/>
    </source>
</evidence>
<dbReference type="eggNOG" id="COG0164">
    <property type="taxonomic scope" value="Bacteria"/>
</dbReference>
<evidence type="ECO:0000256" key="1">
    <source>
        <dbReference type="ARBA" id="ARBA00000077"/>
    </source>
</evidence>
<dbReference type="STRING" id="661367.LLO_1463"/>
<dbReference type="PROSITE" id="PS51975">
    <property type="entry name" value="RNASE_H_2"/>
    <property type="match status" value="1"/>
</dbReference>